<feature type="signal peptide" evidence="1">
    <location>
        <begin position="1"/>
        <end position="22"/>
    </location>
</feature>
<keyword evidence="3" id="KW-1185">Reference proteome</keyword>
<reference evidence="2 3" key="1">
    <citation type="submission" date="2020-05" db="EMBL/GenBank/DDBJ databases">
        <title>Complete genome sequence of Gemmatimonas greenlandica TET16.</title>
        <authorList>
            <person name="Zeng Y."/>
        </authorList>
    </citation>
    <scope>NUCLEOTIDE SEQUENCE [LARGE SCALE GENOMIC DNA]</scope>
    <source>
        <strain evidence="2 3">TET16</strain>
    </source>
</reference>
<protein>
    <submittedName>
        <fullName evidence="2">Uncharacterized protein</fullName>
    </submittedName>
</protein>
<evidence type="ECO:0000313" key="3">
    <source>
        <dbReference type="Proteomes" id="UP000500938"/>
    </source>
</evidence>
<evidence type="ECO:0000313" key="2">
    <source>
        <dbReference type="EMBL" id="QJR35760.1"/>
    </source>
</evidence>
<dbReference type="KEGG" id="ggr:HKW67_09660"/>
<dbReference type="Proteomes" id="UP000500938">
    <property type="component" value="Chromosome"/>
</dbReference>
<dbReference type="EMBL" id="CP053085">
    <property type="protein sequence ID" value="QJR35760.1"/>
    <property type="molecule type" value="Genomic_DNA"/>
</dbReference>
<accession>A0A6M4IM86</accession>
<organism evidence="2 3">
    <name type="scientific">Gemmatimonas groenlandica</name>
    <dbReference type="NCBI Taxonomy" id="2732249"/>
    <lineage>
        <taxon>Bacteria</taxon>
        <taxon>Pseudomonadati</taxon>
        <taxon>Gemmatimonadota</taxon>
        <taxon>Gemmatimonadia</taxon>
        <taxon>Gemmatimonadales</taxon>
        <taxon>Gemmatimonadaceae</taxon>
        <taxon>Gemmatimonas</taxon>
    </lineage>
</organism>
<name>A0A6M4IM86_9BACT</name>
<gene>
    <name evidence="2" type="ORF">HKW67_09660</name>
</gene>
<proteinExistence type="predicted"/>
<sequence>MTGLDLRALVLFIGVAVAPAGAAMHATKALLPTRVSPSDPCSTHPQFHASTLSRIQERFDPTNTDTANVNFLSRFGLTGLRAANVVAVTDSSTCAAAIVAYANLSEPADSRKRQALRTQLPGIVVFRLSPNRYLLNAGMSNPYWFYEMFVTDSNFAYVSNYF</sequence>
<dbReference type="AlphaFoldDB" id="A0A6M4IM86"/>
<feature type="chain" id="PRO_5026879197" evidence="1">
    <location>
        <begin position="23"/>
        <end position="162"/>
    </location>
</feature>
<dbReference type="RefSeq" id="WP_171225190.1">
    <property type="nucleotide sequence ID" value="NZ_CP053085.1"/>
</dbReference>
<keyword evidence="1" id="KW-0732">Signal</keyword>
<evidence type="ECO:0000256" key="1">
    <source>
        <dbReference type="SAM" id="SignalP"/>
    </source>
</evidence>